<dbReference type="AlphaFoldDB" id="A0A0A8XVI8"/>
<evidence type="ECO:0000313" key="2">
    <source>
        <dbReference type="EMBL" id="JAD16773.1"/>
    </source>
</evidence>
<dbReference type="EMBL" id="GBRH01281122">
    <property type="protein sequence ID" value="JAD16773.1"/>
    <property type="molecule type" value="Transcribed_RNA"/>
</dbReference>
<protein>
    <submittedName>
        <fullName evidence="2">Uncharacterized protein</fullName>
    </submittedName>
</protein>
<proteinExistence type="predicted"/>
<reference evidence="2" key="1">
    <citation type="submission" date="2014-09" db="EMBL/GenBank/DDBJ databases">
        <authorList>
            <person name="Magalhaes I.L.F."/>
            <person name="Oliveira U."/>
            <person name="Santos F.R."/>
            <person name="Vidigal T.H.D.A."/>
            <person name="Brescovit A.D."/>
            <person name="Santos A.J."/>
        </authorList>
    </citation>
    <scope>NUCLEOTIDE SEQUENCE</scope>
    <source>
        <tissue evidence="2">Shoot tissue taken approximately 20 cm above the soil surface</tissue>
    </source>
</reference>
<organism evidence="2">
    <name type="scientific">Arundo donax</name>
    <name type="common">Giant reed</name>
    <name type="synonym">Donax arundinaceus</name>
    <dbReference type="NCBI Taxonomy" id="35708"/>
    <lineage>
        <taxon>Eukaryota</taxon>
        <taxon>Viridiplantae</taxon>
        <taxon>Streptophyta</taxon>
        <taxon>Embryophyta</taxon>
        <taxon>Tracheophyta</taxon>
        <taxon>Spermatophyta</taxon>
        <taxon>Magnoliopsida</taxon>
        <taxon>Liliopsida</taxon>
        <taxon>Poales</taxon>
        <taxon>Poaceae</taxon>
        <taxon>PACMAD clade</taxon>
        <taxon>Arundinoideae</taxon>
        <taxon>Arundineae</taxon>
        <taxon>Arundo</taxon>
    </lineage>
</organism>
<evidence type="ECO:0000256" key="1">
    <source>
        <dbReference type="SAM" id="MobiDB-lite"/>
    </source>
</evidence>
<accession>A0A0A8XVI8</accession>
<name>A0A0A8XVI8_ARUDO</name>
<sequence length="50" mass="5270">MLPLPLLGGSARPPSPTRGQAPPIKPPPPPRSASRAPITPITPLSRPHRH</sequence>
<reference evidence="2" key="2">
    <citation type="journal article" date="2015" name="Data Brief">
        <title>Shoot transcriptome of the giant reed, Arundo donax.</title>
        <authorList>
            <person name="Barrero R.A."/>
            <person name="Guerrero F.D."/>
            <person name="Moolhuijzen P."/>
            <person name="Goolsby J.A."/>
            <person name="Tidwell J."/>
            <person name="Bellgard S.E."/>
            <person name="Bellgard M.I."/>
        </authorList>
    </citation>
    <scope>NUCLEOTIDE SEQUENCE</scope>
    <source>
        <tissue evidence="2">Shoot tissue taken approximately 20 cm above the soil surface</tissue>
    </source>
</reference>
<feature type="region of interest" description="Disordered" evidence="1">
    <location>
        <begin position="1"/>
        <end position="50"/>
    </location>
</feature>